<comment type="caution">
    <text evidence="3">The sequence shown here is derived from an EMBL/GenBank/DDBJ whole genome shotgun (WGS) entry which is preliminary data.</text>
</comment>
<feature type="region of interest" description="Disordered" evidence="1">
    <location>
        <begin position="154"/>
        <end position="182"/>
    </location>
</feature>
<dbReference type="EMBL" id="JAKKPZ010000007">
    <property type="protein sequence ID" value="KAI1718986.1"/>
    <property type="molecule type" value="Genomic_DNA"/>
</dbReference>
<evidence type="ECO:0000313" key="4">
    <source>
        <dbReference type="Proteomes" id="UP001201812"/>
    </source>
</evidence>
<feature type="chain" id="PRO_5042294664" evidence="2">
    <location>
        <begin position="17"/>
        <end position="712"/>
    </location>
</feature>
<feature type="compositionally biased region" description="Polar residues" evidence="1">
    <location>
        <begin position="154"/>
        <end position="173"/>
    </location>
</feature>
<keyword evidence="2" id="KW-0732">Signal</keyword>
<evidence type="ECO:0000256" key="2">
    <source>
        <dbReference type="SAM" id="SignalP"/>
    </source>
</evidence>
<accession>A0AAD4N8M3</accession>
<feature type="signal peptide" evidence="2">
    <location>
        <begin position="1"/>
        <end position="16"/>
    </location>
</feature>
<dbReference type="AlphaFoldDB" id="A0AAD4N8M3"/>
<dbReference type="Gene3D" id="3.20.20.80">
    <property type="entry name" value="Glycosidases"/>
    <property type="match status" value="1"/>
</dbReference>
<evidence type="ECO:0000313" key="3">
    <source>
        <dbReference type="EMBL" id="KAI1718986.1"/>
    </source>
</evidence>
<feature type="region of interest" description="Disordered" evidence="1">
    <location>
        <begin position="26"/>
        <end position="46"/>
    </location>
</feature>
<proteinExistence type="predicted"/>
<dbReference type="Proteomes" id="UP001201812">
    <property type="component" value="Unassembled WGS sequence"/>
</dbReference>
<reference evidence="3" key="1">
    <citation type="submission" date="2022-01" db="EMBL/GenBank/DDBJ databases">
        <title>Genome Sequence Resource for Two Populations of Ditylenchus destructor, the Migratory Endoparasitic Phytonematode.</title>
        <authorList>
            <person name="Zhang H."/>
            <person name="Lin R."/>
            <person name="Xie B."/>
        </authorList>
    </citation>
    <scope>NUCLEOTIDE SEQUENCE</scope>
    <source>
        <strain evidence="3">BazhouSP</strain>
    </source>
</reference>
<feature type="region of interest" description="Disordered" evidence="1">
    <location>
        <begin position="113"/>
        <end position="133"/>
    </location>
</feature>
<name>A0AAD4N8M3_9BILA</name>
<feature type="compositionally biased region" description="Polar residues" evidence="1">
    <location>
        <begin position="120"/>
        <end position="133"/>
    </location>
</feature>
<protein>
    <submittedName>
        <fullName evidence="3">Uncharacterized protein</fullName>
    </submittedName>
</protein>
<feature type="compositionally biased region" description="Polar residues" evidence="1">
    <location>
        <begin position="31"/>
        <end position="46"/>
    </location>
</feature>
<sequence>MIILIILLLLPYFTLSNDEIPINQGLPAEEPTTNDAPLSQSTDYTPPVVNLNSQPEEKSSFAAFGLDVAAMAKEALNDPHKVNPVLRDFAMLVKGLPETPDTKKNLLVMADMAKQRAKQSESPSTNESASNAQTACNSLDGTKIEEPTPNERQIFSMPESSQSASTKTSNGQSDSEKPNATVHIKTPEYDMSTVFPFDRNLQMVAARTTVNFLRTQKNIRGCALVAPQEHEIFKDVAKDVPWELCNHIFIDVKYKRLKKDKFKFELDQKLHRIAKEIKYEHPEMKIVVKLLPESDADIHCMVIGDAETRETTRDLFSSDTMDWIQRTNLRMDQKEKDEYLTDRGKLINDTGRAIRFDGVMLQYANIHPKDTQVTHGQTNYFSDLVHIFRNHINKRKFSLQLHVKFMAFDDLHPEMNLGIINGFVDYIFLDSTLLIPYSFETSAETNLIAALEHLKFAGLNSKKLYVGLPVIATEHQLHSEVNAGSTNLLNKAHSSTYRASTPKTIPYTTYCELEESVGMHAKRKPGATSVYLGNSFHDLEEKIDFVIKYGLTGVYMDLSWEIIKQLAQKSLTGIKKELKCEILSQIQSESSRKVTPSTNTVTKNPGQNIETISKQNKTIEVSKTTNSPIDCSLRTVMDLINCRFLGNQEHTNKINEKTLLAQSKLCYIMFQRAGTAIGDSKNKGMTCALAPKTSLVTTAHFSSKSTDHQTTV</sequence>
<dbReference type="InterPro" id="IPR017853">
    <property type="entry name" value="GH"/>
</dbReference>
<keyword evidence="4" id="KW-1185">Reference proteome</keyword>
<gene>
    <name evidence="3" type="ORF">DdX_06102</name>
</gene>
<dbReference type="SUPFAM" id="SSF51445">
    <property type="entry name" value="(Trans)glycosidases"/>
    <property type="match status" value="1"/>
</dbReference>
<evidence type="ECO:0000256" key="1">
    <source>
        <dbReference type="SAM" id="MobiDB-lite"/>
    </source>
</evidence>
<organism evidence="3 4">
    <name type="scientific">Ditylenchus destructor</name>
    <dbReference type="NCBI Taxonomy" id="166010"/>
    <lineage>
        <taxon>Eukaryota</taxon>
        <taxon>Metazoa</taxon>
        <taxon>Ecdysozoa</taxon>
        <taxon>Nematoda</taxon>
        <taxon>Chromadorea</taxon>
        <taxon>Rhabditida</taxon>
        <taxon>Tylenchina</taxon>
        <taxon>Tylenchomorpha</taxon>
        <taxon>Sphaerularioidea</taxon>
        <taxon>Anguinidae</taxon>
        <taxon>Anguininae</taxon>
        <taxon>Ditylenchus</taxon>
    </lineage>
</organism>